<feature type="compositionally biased region" description="Polar residues" evidence="1">
    <location>
        <begin position="111"/>
        <end position="139"/>
    </location>
</feature>
<reference evidence="2" key="1">
    <citation type="journal article" date="2023" name="Mol. Biol. Evol.">
        <title>Third-Generation Sequencing Reveals the Adaptive Role of the Epigenome in Three Deep-Sea Polychaetes.</title>
        <authorList>
            <person name="Perez M."/>
            <person name="Aroh O."/>
            <person name="Sun Y."/>
            <person name="Lan Y."/>
            <person name="Juniper S.K."/>
            <person name="Young C.R."/>
            <person name="Angers B."/>
            <person name="Qian P.Y."/>
        </authorList>
    </citation>
    <scope>NUCLEOTIDE SEQUENCE</scope>
    <source>
        <strain evidence="2">P08H-3</strain>
    </source>
</reference>
<comment type="caution">
    <text evidence="2">The sequence shown here is derived from an EMBL/GenBank/DDBJ whole genome shotgun (WGS) entry which is preliminary data.</text>
</comment>
<organism evidence="2 3">
    <name type="scientific">Paralvinella palmiformis</name>
    <dbReference type="NCBI Taxonomy" id="53620"/>
    <lineage>
        <taxon>Eukaryota</taxon>
        <taxon>Metazoa</taxon>
        <taxon>Spiralia</taxon>
        <taxon>Lophotrochozoa</taxon>
        <taxon>Annelida</taxon>
        <taxon>Polychaeta</taxon>
        <taxon>Sedentaria</taxon>
        <taxon>Canalipalpata</taxon>
        <taxon>Terebellida</taxon>
        <taxon>Terebelliformia</taxon>
        <taxon>Alvinellidae</taxon>
        <taxon>Paralvinella</taxon>
    </lineage>
</organism>
<dbReference type="Proteomes" id="UP001208570">
    <property type="component" value="Unassembled WGS sequence"/>
</dbReference>
<name>A0AAD9JKR8_9ANNE</name>
<evidence type="ECO:0000313" key="3">
    <source>
        <dbReference type="Proteomes" id="UP001208570"/>
    </source>
</evidence>
<evidence type="ECO:0000313" key="2">
    <source>
        <dbReference type="EMBL" id="KAK2154536.1"/>
    </source>
</evidence>
<protein>
    <submittedName>
        <fullName evidence="2">Uncharacterized protein</fullName>
    </submittedName>
</protein>
<accession>A0AAD9JKR8</accession>
<dbReference type="EMBL" id="JAODUP010000266">
    <property type="protein sequence ID" value="KAK2154536.1"/>
    <property type="molecule type" value="Genomic_DNA"/>
</dbReference>
<keyword evidence="3" id="KW-1185">Reference proteome</keyword>
<feature type="compositionally biased region" description="Basic and acidic residues" evidence="1">
    <location>
        <begin position="62"/>
        <end position="105"/>
    </location>
</feature>
<sequence>MKSPECTPGINQDPDRESRGCNGSMDVRGGHGQGMGDLENDGQQLRHNAGQWELGEQFDPGHQTDPDHEQQPEPTEQRDHQSEPERDCERAESHTDQTRNVRTDVDLDPPVNTTNPTAESTELRIQNSSGDDLSNPVRTESQKPAVPPKPKWLIGCTLPLNLPTAMTDSVIEEITDQPSALPSVSPLPVRRRPKLVRCQSLNVCQLRDPDVDKDCVSGLEAAMTPLTPGPYPKGHRSAWHFNEHVFQRSLSTDTGLVFSSSHPILQLKRKNKRSSATAYFLLNAIKNLNLQDDVKSIQSQKH</sequence>
<evidence type="ECO:0000256" key="1">
    <source>
        <dbReference type="SAM" id="MobiDB-lite"/>
    </source>
</evidence>
<proteinExistence type="predicted"/>
<dbReference type="AlphaFoldDB" id="A0AAD9JKR8"/>
<gene>
    <name evidence="2" type="ORF">LSH36_266g04055</name>
</gene>
<feature type="region of interest" description="Disordered" evidence="1">
    <location>
        <begin position="1"/>
        <end position="150"/>
    </location>
</feature>